<dbReference type="Proteomes" id="UP001497516">
    <property type="component" value="Chromosome 5"/>
</dbReference>
<dbReference type="AlphaFoldDB" id="A0AAV2EWF9"/>
<name>A0AAV2EWF9_9ROSI</name>
<keyword evidence="3" id="KW-1185">Reference proteome</keyword>
<feature type="region of interest" description="Disordered" evidence="1">
    <location>
        <begin position="60"/>
        <end position="104"/>
    </location>
</feature>
<organism evidence="2 3">
    <name type="scientific">Linum trigynum</name>
    <dbReference type="NCBI Taxonomy" id="586398"/>
    <lineage>
        <taxon>Eukaryota</taxon>
        <taxon>Viridiplantae</taxon>
        <taxon>Streptophyta</taxon>
        <taxon>Embryophyta</taxon>
        <taxon>Tracheophyta</taxon>
        <taxon>Spermatophyta</taxon>
        <taxon>Magnoliopsida</taxon>
        <taxon>eudicotyledons</taxon>
        <taxon>Gunneridae</taxon>
        <taxon>Pentapetalae</taxon>
        <taxon>rosids</taxon>
        <taxon>fabids</taxon>
        <taxon>Malpighiales</taxon>
        <taxon>Linaceae</taxon>
        <taxon>Linum</taxon>
    </lineage>
</organism>
<evidence type="ECO:0000313" key="2">
    <source>
        <dbReference type="EMBL" id="CAL1390296.1"/>
    </source>
</evidence>
<evidence type="ECO:0000313" key="3">
    <source>
        <dbReference type="Proteomes" id="UP001497516"/>
    </source>
</evidence>
<reference evidence="2 3" key="1">
    <citation type="submission" date="2024-04" db="EMBL/GenBank/DDBJ databases">
        <authorList>
            <person name="Fracassetti M."/>
        </authorList>
    </citation>
    <scope>NUCLEOTIDE SEQUENCE [LARGE SCALE GENOMIC DNA]</scope>
</reference>
<feature type="region of interest" description="Disordered" evidence="1">
    <location>
        <begin position="1"/>
        <end position="38"/>
    </location>
</feature>
<feature type="region of interest" description="Disordered" evidence="1">
    <location>
        <begin position="118"/>
        <end position="171"/>
    </location>
</feature>
<feature type="compositionally biased region" description="Low complexity" evidence="1">
    <location>
        <begin position="66"/>
        <end position="91"/>
    </location>
</feature>
<gene>
    <name evidence="2" type="ORF">LTRI10_LOCUS31092</name>
</gene>
<accession>A0AAV2EWF9</accession>
<dbReference type="PANTHER" id="PTHR34046">
    <property type="entry name" value="OS06G0218800 PROTEIN"/>
    <property type="match status" value="1"/>
</dbReference>
<sequence>MANLVWTKSKEQQQRIPKNIAGAGAVRCRKHPKHRQSPGVCSACLREKLCQLPATSSLRKSEEFDSASTESSSSLSSYSSSSSSCSSSRASPARRRRGGNGLSLSQVLRLGISSAGQKKNDVRVMRKSRSVAVGPANGQRDGGEGEGKEKKKKGFWSVLRRRKEERPPARLGHSLTMRDVFLITTS</sequence>
<protein>
    <submittedName>
        <fullName evidence="2">Uncharacterized protein</fullName>
    </submittedName>
</protein>
<feature type="compositionally biased region" description="Basic residues" evidence="1">
    <location>
        <begin position="150"/>
        <end position="161"/>
    </location>
</feature>
<feature type="compositionally biased region" description="Basic residues" evidence="1">
    <location>
        <begin position="27"/>
        <end position="36"/>
    </location>
</feature>
<evidence type="ECO:0000256" key="1">
    <source>
        <dbReference type="SAM" id="MobiDB-lite"/>
    </source>
</evidence>
<dbReference type="EMBL" id="OZ034818">
    <property type="protein sequence ID" value="CAL1390296.1"/>
    <property type="molecule type" value="Genomic_DNA"/>
</dbReference>
<proteinExistence type="predicted"/>
<dbReference type="PANTHER" id="PTHR34046:SF19">
    <property type="entry name" value="RAPIDLY ELICITED PROTEIN, PUTATIVE-RELATED"/>
    <property type="match status" value="1"/>
</dbReference>